<evidence type="ECO:0008006" key="7">
    <source>
        <dbReference type="Google" id="ProtNLM"/>
    </source>
</evidence>
<dbReference type="InterPro" id="IPR025734">
    <property type="entry name" value="EspG"/>
</dbReference>
<sequence>MPLDDTAGMTSPAISSAAAEGDVLLSDLEFDICWELLRLGTTPATLELPSPGRTWPERRQLVHSVLEALRRRDMAGPSGLSARLASALRLLAAPTLQLDLRLQAVHGDSTVVIGAVADSQGVLVTKHRDEITLQPIRAPRLATEVTERIGPINVGIGRTVHLPTEVLDAAREATAGDSLWAMADYLADELGVTRLDARACARMCTDVEVLGQIGTTFYTNGTPWVGPWVIGFHRTRTGHYLQLRKAGTVTVCPLSDSLLAQVLDQLIAEGPAAALRASGRS</sequence>
<evidence type="ECO:0000256" key="2">
    <source>
        <dbReference type="ARBA" id="ARBA00006411"/>
    </source>
</evidence>
<keyword evidence="3" id="KW-0963">Cytoplasm</keyword>
<comment type="caution">
    <text evidence="5">The sequence shown here is derived from an EMBL/GenBank/DDBJ whole genome shotgun (WGS) entry which is preliminary data.</text>
</comment>
<comment type="subcellular location">
    <subcellularLocation>
        <location evidence="1">Cytoplasm</location>
    </subcellularLocation>
</comment>
<proteinExistence type="inferred from homology"/>
<reference evidence="6" key="1">
    <citation type="journal article" date="2019" name="Int. J. Syst. Evol. Microbiol.">
        <title>The Global Catalogue of Microorganisms (GCM) 10K type strain sequencing project: providing services to taxonomists for standard genome sequencing and annotation.</title>
        <authorList>
            <consortium name="The Broad Institute Genomics Platform"/>
            <consortium name="The Broad Institute Genome Sequencing Center for Infectious Disease"/>
            <person name="Wu L."/>
            <person name="Ma J."/>
        </authorList>
    </citation>
    <scope>NUCLEOTIDE SEQUENCE [LARGE SCALE GENOMIC DNA]</scope>
    <source>
        <strain evidence="6">JCM 18303</strain>
    </source>
</reference>
<comment type="similarity">
    <text evidence="2">Belongs to the EspG family.</text>
</comment>
<keyword evidence="4" id="KW-0143">Chaperone</keyword>
<organism evidence="5 6">
    <name type="scientific">Pseudonocardia eucalypti</name>
    <dbReference type="NCBI Taxonomy" id="648755"/>
    <lineage>
        <taxon>Bacteria</taxon>
        <taxon>Bacillati</taxon>
        <taxon>Actinomycetota</taxon>
        <taxon>Actinomycetes</taxon>
        <taxon>Pseudonocardiales</taxon>
        <taxon>Pseudonocardiaceae</taxon>
        <taxon>Pseudonocardia</taxon>
    </lineage>
</organism>
<dbReference type="EMBL" id="BAABJP010000051">
    <property type="protein sequence ID" value="GAA5172686.1"/>
    <property type="molecule type" value="Genomic_DNA"/>
</dbReference>
<gene>
    <name evidence="5" type="ORF">GCM10023321_72930</name>
</gene>
<dbReference type="Pfam" id="PF14011">
    <property type="entry name" value="ESX-1_EspG"/>
    <property type="match status" value="1"/>
</dbReference>
<protein>
    <recommendedName>
        <fullName evidence="7">ESX secretion-associated protein EspG</fullName>
    </recommendedName>
</protein>
<dbReference type="Proteomes" id="UP001428817">
    <property type="component" value="Unassembled WGS sequence"/>
</dbReference>
<evidence type="ECO:0000313" key="5">
    <source>
        <dbReference type="EMBL" id="GAA5172686.1"/>
    </source>
</evidence>
<evidence type="ECO:0000256" key="1">
    <source>
        <dbReference type="ARBA" id="ARBA00004496"/>
    </source>
</evidence>
<name>A0ABP9R8F2_9PSEU</name>
<evidence type="ECO:0000256" key="4">
    <source>
        <dbReference type="ARBA" id="ARBA00023186"/>
    </source>
</evidence>
<evidence type="ECO:0000256" key="3">
    <source>
        <dbReference type="ARBA" id="ARBA00022490"/>
    </source>
</evidence>
<keyword evidence="6" id="KW-1185">Reference proteome</keyword>
<evidence type="ECO:0000313" key="6">
    <source>
        <dbReference type="Proteomes" id="UP001428817"/>
    </source>
</evidence>
<accession>A0ABP9R8F2</accession>